<dbReference type="Pfam" id="PF00106">
    <property type="entry name" value="adh_short"/>
    <property type="match status" value="1"/>
</dbReference>
<evidence type="ECO:0000313" key="3">
    <source>
        <dbReference type="EMBL" id="KAF2192758.1"/>
    </source>
</evidence>
<dbReference type="PRINTS" id="PR00081">
    <property type="entry name" value="GDHRDH"/>
</dbReference>
<dbReference type="CDD" id="cd05233">
    <property type="entry name" value="SDR_c"/>
    <property type="match status" value="1"/>
</dbReference>
<dbReference type="PANTHER" id="PTHR42901">
    <property type="entry name" value="ALCOHOL DEHYDROGENASE"/>
    <property type="match status" value="1"/>
</dbReference>
<dbReference type="Gene3D" id="3.40.50.720">
    <property type="entry name" value="NAD(P)-binding Rossmann-like Domain"/>
    <property type="match status" value="1"/>
</dbReference>
<dbReference type="Proteomes" id="UP000800200">
    <property type="component" value="Unassembled WGS sequence"/>
</dbReference>
<proteinExistence type="inferred from homology"/>
<evidence type="ECO:0000313" key="4">
    <source>
        <dbReference type="Proteomes" id="UP000800200"/>
    </source>
</evidence>
<gene>
    <name evidence="3" type="ORF">K469DRAFT_554750</name>
</gene>
<dbReference type="PANTHER" id="PTHR42901:SF1">
    <property type="entry name" value="ALCOHOL DEHYDROGENASE"/>
    <property type="match status" value="1"/>
</dbReference>
<accession>A0A6A6EPY2</accession>
<keyword evidence="4" id="KW-1185">Reference proteome</keyword>
<dbReference type="OrthoDB" id="1933717at2759"/>
<sequence length="305" mass="33172">MADSLLDRLTTFNRHNYTPSFVKTVHSKPYPAIDPTQPSLSAAGKTILITGGATGIGNAIARNFAAANASTIILLARRASTLETASAALSIAYPSTQVLTYSVDIADEYGVDKVFKQAVSDTTNHSIDILVTSAVYLHAQKAMLNISAPEIRASFETNVMGNLSLVRHFLSTPNPSKTQKIILDVSSEGIFNNLPTVSVYGASKYGFTFLLRHIQTENPDIRVHSFHPGAVYTPNVKSFGIPREALEPILDDVELPGAFAVWLASPQAEFLKGKMSFAKWDVEDLKANREVFEKDPNFGTVSMHV</sequence>
<reference evidence="3" key="1">
    <citation type="journal article" date="2020" name="Stud. Mycol.">
        <title>101 Dothideomycetes genomes: a test case for predicting lifestyles and emergence of pathogens.</title>
        <authorList>
            <person name="Haridas S."/>
            <person name="Albert R."/>
            <person name="Binder M."/>
            <person name="Bloem J."/>
            <person name="Labutti K."/>
            <person name="Salamov A."/>
            <person name="Andreopoulos B."/>
            <person name="Baker S."/>
            <person name="Barry K."/>
            <person name="Bills G."/>
            <person name="Bluhm B."/>
            <person name="Cannon C."/>
            <person name="Castanera R."/>
            <person name="Culley D."/>
            <person name="Daum C."/>
            <person name="Ezra D."/>
            <person name="Gonzalez J."/>
            <person name="Henrissat B."/>
            <person name="Kuo A."/>
            <person name="Liang C."/>
            <person name="Lipzen A."/>
            <person name="Lutzoni F."/>
            <person name="Magnuson J."/>
            <person name="Mondo S."/>
            <person name="Nolan M."/>
            <person name="Ohm R."/>
            <person name="Pangilinan J."/>
            <person name="Park H.-J."/>
            <person name="Ramirez L."/>
            <person name="Alfaro M."/>
            <person name="Sun H."/>
            <person name="Tritt A."/>
            <person name="Yoshinaga Y."/>
            <person name="Zwiers L.-H."/>
            <person name="Turgeon B."/>
            <person name="Goodwin S."/>
            <person name="Spatafora J."/>
            <person name="Crous P."/>
            <person name="Grigoriev I."/>
        </authorList>
    </citation>
    <scope>NUCLEOTIDE SEQUENCE</scope>
    <source>
        <strain evidence="3">CBS 207.26</strain>
    </source>
</reference>
<evidence type="ECO:0000256" key="1">
    <source>
        <dbReference type="ARBA" id="ARBA00006484"/>
    </source>
</evidence>
<comment type="similarity">
    <text evidence="1">Belongs to the short-chain dehydrogenases/reductases (SDR) family.</text>
</comment>
<evidence type="ECO:0000256" key="2">
    <source>
        <dbReference type="ARBA" id="ARBA00023002"/>
    </source>
</evidence>
<dbReference type="SUPFAM" id="SSF51735">
    <property type="entry name" value="NAD(P)-binding Rossmann-fold domains"/>
    <property type="match status" value="1"/>
</dbReference>
<organism evidence="3 4">
    <name type="scientific">Zopfia rhizophila CBS 207.26</name>
    <dbReference type="NCBI Taxonomy" id="1314779"/>
    <lineage>
        <taxon>Eukaryota</taxon>
        <taxon>Fungi</taxon>
        <taxon>Dikarya</taxon>
        <taxon>Ascomycota</taxon>
        <taxon>Pezizomycotina</taxon>
        <taxon>Dothideomycetes</taxon>
        <taxon>Dothideomycetes incertae sedis</taxon>
        <taxon>Zopfiaceae</taxon>
        <taxon>Zopfia</taxon>
    </lineage>
</organism>
<dbReference type="InterPro" id="IPR036291">
    <property type="entry name" value="NAD(P)-bd_dom_sf"/>
</dbReference>
<dbReference type="InterPro" id="IPR002347">
    <property type="entry name" value="SDR_fam"/>
</dbReference>
<name>A0A6A6EPY2_9PEZI</name>
<keyword evidence="2" id="KW-0560">Oxidoreductase</keyword>
<dbReference type="EMBL" id="ML994615">
    <property type="protein sequence ID" value="KAF2192758.1"/>
    <property type="molecule type" value="Genomic_DNA"/>
</dbReference>
<protein>
    <submittedName>
        <fullName evidence="3">NAD(P)-binding protein</fullName>
    </submittedName>
</protein>
<dbReference type="AlphaFoldDB" id="A0A6A6EPY2"/>
<dbReference type="GO" id="GO:0016491">
    <property type="term" value="F:oxidoreductase activity"/>
    <property type="evidence" value="ECO:0007669"/>
    <property type="project" value="UniProtKB-KW"/>
</dbReference>